<dbReference type="PRINTS" id="PR01994">
    <property type="entry name" value="ANTIREPRESSR"/>
</dbReference>
<accession>A0A174W5Q2</accession>
<organism evidence="2 5">
    <name type="scientific">Parabacteroides distasonis</name>
    <dbReference type="NCBI Taxonomy" id="823"/>
    <lineage>
        <taxon>Bacteria</taxon>
        <taxon>Pseudomonadati</taxon>
        <taxon>Bacteroidota</taxon>
        <taxon>Bacteroidia</taxon>
        <taxon>Bacteroidales</taxon>
        <taxon>Tannerellaceae</taxon>
        <taxon>Parabacteroides</taxon>
    </lineage>
</organism>
<dbReference type="Proteomes" id="UP000450599">
    <property type="component" value="Unassembled WGS sequence"/>
</dbReference>
<dbReference type="RefSeq" id="WP_057328795.1">
    <property type="nucleotide sequence ID" value="NZ_CZBM01000010.1"/>
</dbReference>
<dbReference type="Proteomes" id="UP000471216">
    <property type="component" value="Unassembled WGS sequence"/>
</dbReference>
<name>A0A174W5Q2_PARDI</name>
<evidence type="ECO:0000313" key="5">
    <source>
        <dbReference type="Proteomes" id="UP000095332"/>
    </source>
</evidence>
<sequence length="183" mass="21114">MTNLALNTREIAKVNNVAIMAGNDPKKLVPIKPICEALGIDYARQFQKLKDDEDLGPTIGLTPTVAADGKIREMVCLPMEFIFGWLFTINPKNVKPEAQEAVRTYRMQCYHVLYEYFASYASFVNQKQKRQAEDWARIQILKKEFHEAKNKLAKATKQMNMTVDYSFEQWKANGKQLILDFDD</sequence>
<evidence type="ECO:0000313" key="7">
    <source>
        <dbReference type="Proteomes" id="UP000471216"/>
    </source>
</evidence>
<evidence type="ECO:0000259" key="1">
    <source>
        <dbReference type="Pfam" id="PF10547"/>
    </source>
</evidence>
<dbReference type="EMBL" id="WKMW01000011">
    <property type="protein sequence ID" value="MRY84986.1"/>
    <property type="molecule type" value="Genomic_DNA"/>
</dbReference>
<dbReference type="Pfam" id="PF10547">
    <property type="entry name" value="P22_AR_N"/>
    <property type="match status" value="1"/>
</dbReference>
<reference evidence="2 5" key="1">
    <citation type="submission" date="2015-09" db="EMBL/GenBank/DDBJ databases">
        <authorList>
            <consortium name="Pathogen Informatics"/>
        </authorList>
    </citation>
    <scope>NUCLEOTIDE SEQUENCE [LARGE SCALE GENOMIC DNA]</scope>
    <source>
        <strain evidence="2 5">2789STDY5834948</strain>
    </source>
</reference>
<evidence type="ECO:0000313" key="6">
    <source>
        <dbReference type="Proteomes" id="UP000450599"/>
    </source>
</evidence>
<proteinExistence type="predicted"/>
<evidence type="ECO:0000313" key="2">
    <source>
        <dbReference type="EMBL" id="CUQ38439.1"/>
    </source>
</evidence>
<dbReference type="EMBL" id="WKMX01000010">
    <property type="protein sequence ID" value="MRZ06845.1"/>
    <property type="molecule type" value="Genomic_DNA"/>
</dbReference>
<protein>
    <submittedName>
        <fullName evidence="2">p22_AR N-terminal domain</fullName>
    </submittedName>
</protein>
<dbReference type="InterPro" id="IPR018875">
    <property type="entry name" value="Antirepressor_Ant_N"/>
</dbReference>
<feature type="domain" description="Antirepressor protein ant N-terminal" evidence="1">
    <location>
        <begin position="16"/>
        <end position="118"/>
    </location>
</feature>
<reference evidence="6 7" key="2">
    <citation type="journal article" date="2019" name="Nat. Med.">
        <title>A library of human gut bacterial isolates paired with longitudinal multiomics data enables mechanistic microbiome research.</title>
        <authorList>
            <person name="Poyet M."/>
            <person name="Groussin M."/>
            <person name="Gibbons S.M."/>
            <person name="Avila-Pacheco J."/>
            <person name="Jiang X."/>
            <person name="Kearney S.M."/>
            <person name="Perrotta A.R."/>
            <person name="Berdy B."/>
            <person name="Zhao S."/>
            <person name="Lieberman T.D."/>
            <person name="Swanson P.K."/>
            <person name="Smith M."/>
            <person name="Roesemann S."/>
            <person name="Alexander J.E."/>
            <person name="Rich S.A."/>
            <person name="Livny J."/>
            <person name="Vlamakis H."/>
            <person name="Clish C."/>
            <person name="Bullock K."/>
            <person name="Deik A."/>
            <person name="Scott J."/>
            <person name="Pierce K.A."/>
            <person name="Xavier R.J."/>
            <person name="Alm E.J."/>
        </authorList>
    </citation>
    <scope>NUCLEOTIDE SEQUENCE [LARGE SCALE GENOMIC DNA]</scope>
    <source>
        <strain evidence="4 7">BIOML-A10</strain>
        <strain evidence="3 6">BIOML-A11</strain>
    </source>
</reference>
<dbReference type="Proteomes" id="UP000095332">
    <property type="component" value="Unassembled WGS sequence"/>
</dbReference>
<gene>
    <name evidence="2" type="ORF">ERS852560_02544</name>
    <name evidence="4" type="ORF">GKD54_11530</name>
    <name evidence="3" type="ORF">GKD58_12100</name>
</gene>
<dbReference type="EMBL" id="CZBM01000010">
    <property type="protein sequence ID" value="CUQ38439.1"/>
    <property type="molecule type" value="Genomic_DNA"/>
</dbReference>
<evidence type="ECO:0000313" key="4">
    <source>
        <dbReference type="EMBL" id="MRZ06845.1"/>
    </source>
</evidence>
<evidence type="ECO:0000313" key="3">
    <source>
        <dbReference type="EMBL" id="MRY84986.1"/>
    </source>
</evidence>
<dbReference type="AlphaFoldDB" id="A0A174W5Q2"/>